<dbReference type="Proteomes" id="UP000247810">
    <property type="component" value="Unassembled WGS sequence"/>
</dbReference>
<dbReference type="EMBL" id="KZ825815">
    <property type="protein sequence ID" value="PYH98075.1"/>
    <property type="molecule type" value="Genomic_DNA"/>
</dbReference>
<dbReference type="GO" id="GO:0046873">
    <property type="term" value="F:metal ion transmembrane transporter activity"/>
    <property type="evidence" value="ECO:0007669"/>
    <property type="project" value="InterPro"/>
</dbReference>
<dbReference type="InterPro" id="IPR050829">
    <property type="entry name" value="CorA_MIT"/>
</dbReference>
<dbReference type="VEuPathDB" id="FungiDB:BO71DRAFT_480620"/>
<dbReference type="AlphaFoldDB" id="A0A319DKI7"/>
<keyword evidence="2 5" id="KW-0812">Transmembrane</keyword>
<keyword evidence="3 5" id="KW-1133">Transmembrane helix</keyword>
<dbReference type="GO" id="GO:0016020">
    <property type="term" value="C:membrane"/>
    <property type="evidence" value="ECO:0007669"/>
    <property type="project" value="UniProtKB-SubCell"/>
</dbReference>
<dbReference type="STRING" id="1448320.A0A319DKI7"/>
<gene>
    <name evidence="6" type="ORF">BO71DRAFT_480620</name>
</gene>
<evidence type="ECO:0000256" key="3">
    <source>
        <dbReference type="ARBA" id="ARBA00022989"/>
    </source>
</evidence>
<reference evidence="6 7" key="1">
    <citation type="submission" date="2018-02" db="EMBL/GenBank/DDBJ databases">
        <title>The genomes of Aspergillus section Nigri reveals drivers in fungal speciation.</title>
        <authorList>
            <consortium name="DOE Joint Genome Institute"/>
            <person name="Vesth T.C."/>
            <person name="Nybo J."/>
            <person name="Theobald S."/>
            <person name="Brandl J."/>
            <person name="Frisvad J.C."/>
            <person name="Nielsen K.F."/>
            <person name="Lyhne E.K."/>
            <person name="Kogle M.E."/>
            <person name="Kuo A."/>
            <person name="Riley R."/>
            <person name="Clum A."/>
            <person name="Nolan M."/>
            <person name="Lipzen A."/>
            <person name="Salamov A."/>
            <person name="Henrissat B."/>
            <person name="Wiebenga A."/>
            <person name="De vries R.P."/>
            <person name="Grigoriev I.V."/>
            <person name="Mortensen U.H."/>
            <person name="Andersen M.R."/>
            <person name="Baker S.E."/>
        </authorList>
    </citation>
    <scope>NUCLEOTIDE SEQUENCE [LARGE SCALE GENOMIC DNA]</scope>
    <source>
        <strain evidence="6 7">CBS 707.79</strain>
    </source>
</reference>
<accession>A0A319DKI7</accession>
<evidence type="ECO:0000256" key="4">
    <source>
        <dbReference type="ARBA" id="ARBA00023136"/>
    </source>
</evidence>
<evidence type="ECO:0000256" key="1">
    <source>
        <dbReference type="ARBA" id="ARBA00004141"/>
    </source>
</evidence>
<feature type="transmembrane region" description="Helical" evidence="5">
    <location>
        <begin position="114"/>
        <end position="137"/>
    </location>
</feature>
<evidence type="ECO:0000313" key="6">
    <source>
        <dbReference type="EMBL" id="PYH98075.1"/>
    </source>
</evidence>
<dbReference type="Pfam" id="PF01544">
    <property type="entry name" value="CorA"/>
    <property type="match status" value="1"/>
</dbReference>
<dbReference type="PANTHER" id="PTHR47685:SF1">
    <property type="entry name" value="MAGNESIUM TRANSPORT PROTEIN CORA"/>
    <property type="match status" value="1"/>
</dbReference>
<name>A0A319DKI7_9EURO</name>
<keyword evidence="4 5" id="KW-0472">Membrane</keyword>
<dbReference type="InterPro" id="IPR002523">
    <property type="entry name" value="MgTranspt_CorA/ZnTranspt_ZntB"/>
</dbReference>
<feature type="transmembrane region" description="Helical" evidence="5">
    <location>
        <begin position="157"/>
        <end position="180"/>
    </location>
</feature>
<dbReference type="OrthoDB" id="4483578at2759"/>
<evidence type="ECO:0000313" key="7">
    <source>
        <dbReference type="Proteomes" id="UP000247810"/>
    </source>
</evidence>
<dbReference type="InterPro" id="IPR045863">
    <property type="entry name" value="CorA_TM1_TM2"/>
</dbReference>
<dbReference type="SUPFAM" id="SSF144083">
    <property type="entry name" value="Magnesium transport protein CorA, transmembrane region"/>
    <property type="match status" value="1"/>
</dbReference>
<sequence length="244" mass="27864">MPEIRYHDISQGAYLLGDIKDIQDLLNMLRSLAEAQAHVWQHTFETTDLDSFTSFQFTDSCTPNMVLRDIQDMLAQSEKVQDSIETLSDLRRKQASIKEAEPGRQQASDRIKHANIVLVFTFVTTFFLPLSFLTSLFALNVSDFPHEPGNFQYQGWWIFPVLFGVSACVSIPLMVVAFNIETVIRVCHQIKSKLQLESTTATNASSPETENILSRSDEKAARPKELFELKNFALQRRRRSLDLC</sequence>
<comment type="subcellular location">
    <subcellularLocation>
        <location evidence="1">Membrane</location>
        <topology evidence="1">Multi-pass membrane protein</topology>
    </subcellularLocation>
</comment>
<dbReference type="PANTHER" id="PTHR47685">
    <property type="entry name" value="MAGNESIUM TRANSPORT PROTEIN CORA"/>
    <property type="match status" value="1"/>
</dbReference>
<evidence type="ECO:0000256" key="5">
    <source>
        <dbReference type="SAM" id="Phobius"/>
    </source>
</evidence>
<evidence type="ECO:0000256" key="2">
    <source>
        <dbReference type="ARBA" id="ARBA00022692"/>
    </source>
</evidence>
<protein>
    <submittedName>
        <fullName evidence="6">Uncharacterized protein</fullName>
    </submittedName>
</protein>
<proteinExistence type="predicted"/>
<keyword evidence="7" id="KW-1185">Reference proteome</keyword>
<dbReference type="Gene3D" id="1.20.58.340">
    <property type="entry name" value="Magnesium transport protein CorA, transmembrane region"/>
    <property type="match status" value="1"/>
</dbReference>
<organism evidence="6 7">
    <name type="scientific">Aspergillus ellipticus CBS 707.79</name>
    <dbReference type="NCBI Taxonomy" id="1448320"/>
    <lineage>
        <taxon>Eukaryota</taxon>
        <taxon>Fungi</taxon>
        <taxon>Dikarya</taxon>
        <taxon>Ascomycota</taxon>
        <taxon>Pezizomycotina</taxon>
        <taxon>Eurotiomycetes</taxon>
        <taxon>Eurotiomycetidae</taxon>
        <taxon>Eurotiales</taxon>
        <taxon>Aspergillaceae</taxon>
        <taxon>Aspergillus</taxon>
        <taxon>Aspergillus subgen. Circumdati</taxon>
    </lineage>
</organism>